<sequence length="142" mass="15542">MPGERFRLVGWLGSAVSFIDVSIIAVNLLLLSWAPETAMQFMQASSSTKAATGLALFSDPPRVIRLRLRTWQIAGGHSGEFPLSRRSLATLFAFASLSDSPFVYTILGGAMAMLGTIIVDNWERFHNGLHKITYYLGHAGRA</sequence>
<evidence type="ECO:0000256" key="1">
    <source>
        <dbReference type="SAM" id="Phobius"/>
    </source>
</evidence>
<feature type="transmembrane region" description="Helical" evidence="1">
    <location>
        <begin position="102"/>
        <end position="122"/>
    </location>
</feature>
<feature type="transmembrane region" description="Helical" evidence="1">
    <location>
        <begin position="12"/>
        <end position="34"/>
    </location>
</feature>
<keyword evidence="1" id="KW-0472">Membrane</keyword>
<dbReference type="RefSeq" id="WP_133255562.1">
    <property type="nucleotide sequence ID" value="NZ_CP117257.1"/>
</dbReference>
<dbReference type="AlphaFoldDB" id="A0AAF1K8X8"/>
<reference evidence="2 3" key="1">
    <citation type="journal article" date="2018" name="Sci. Rep.">
        <title>Rhizobium tumorigenes sp. nov., a novel plant tumorigenic bacterium isolated from cane gall tumors on thornless blackberry.</title>
        <authorList>
            <person name="Kuzmanovi N."/>
            <person name="Smalla K."/>
            <person name="Gronow S."/>
            <person name="PuBawska J."/>
        </authorList>
    </citation>
    <scope>NUCLEOTIDE SEQUENCE [LARGE SCALE GENOMIC DNA]</scope>
    <source>
        <strain evidence="2 3">1078</strain>
    </source>
</reference>
<evidence type="ECO:0000313" key="3">
    <source>
        <dbReference type="Proteomes" id="UP000249499"/>
    </source>
</evidence>
<evidence type="ECO:0000313" key="2">
    <source>
        <dbReference type="EMBL" id="WFR98398.1"/>
    </source>
</evidence>
<proteinExistence type="predicted"/>
<dbReference type="Proteomes" id="UP000249499">
    <property type="component" value="Plasmid pTi1078"/>
</dbReference>
<keyword evidence="2" id="KW-0614">Plasmid</keyword>
<keyword evidence="3" id="KW-1185">Reference proteome</keyword>
<protein>
    <submittedName>
        <fullName evidence="2">Uncharacterized protein</fullName>
    </submittedName>
</protein>
<dbReference type="EMBL" id="CP117257">
    <property type="protein sequence ID" value="WFR98398.1"/>
    <property type="molecule type" value="Genomic_DNA"/>
</dbReference>
<geneLocation type="plasmid" evidence="2 3">
    <name>pTi1078</name>
</geneLocation>
<dbReference type="KEGG" id="rtu:PR017_22040"/>
<reference evidence="3" key="2">
    <citation type="journal article" date="2023" name="MicrobiologyOpen">
        <title>Genomics of the tumorigenes clade of the family Rhizobiaceae and description of Rhizobium rhododendri sp. nov.</title>
        <authorList>
            <person name="Kuzmanovic N."/>
            <person name="diCenzo G.C."/>
            <person name="Bunk B."/>
            <person name="Sproeer C."/>
            <person name="Fruehling A."/>
            <person name="Neumann-Schaal M."/>
            <person name="Overmann J."/>
            <person name="Smalla K."/>
        </authorList>
    </citation>
    <scope>NUCLEOTIDE SEQUENCE [LARGE SCALE GENOMIC DNA]</scope>
    <source>
        <strain evidence="3">1078</strain>
        <plasmid evidence="3">pTi1078</plasmid>
    </source>
</reference>
<accession>A0AAF1K8X8</accession>
<name>A0AAF1K8X8_9HYPH</name>
<gene>
    <name evidence="2" type="ORF">PR017_22040</name>
</gene>
<organism evidence="2 3">
    <name type="scientific">Rhizobium tumorigenes</name>
    <dbReference type="NCBI Taxonomy" id="2041385"/>
    <lineage>
        <taxon>Bacteria</taxon>
        <taxon>Pseudomonadati</taxon>
        <taxon>Pseudomonadota</taxon>
        <taxon>Alphaproteobacteria</taxon>
        <taxon>Hyphomicrobiales</taxon>
        <taxon>Rhizobiaceae</taxon>
        <taxon>Rhizobium/Agrobacterium group</taxon>
        <taxon>Rhizobium</taxon>
    </lineage>
</organism>
<keyword evidence="1" id="KW-1133">Transmembrane helix</keyword>
<keyword evidence="1" id="KW-0812">Transmembrane</keyword>